<proteinExistence type="predicted"/>
<gene>
    <name evidence="1" type="ORF">AAK873_12340</name>
</gene>
<reference evidence="1 2" key="1">
    <citation type="submission" date="2024-03" db="EMBL/GenBank/DDBJ databases">
        <title>Mouse gut bacterial collection (mGBC) of GemPharmatech.</title>
        <authorList>
            <person name="He Y."/>
            <person name="Dong L."/>
            <person name="Wu D."/>
            <person name="Gao X."/>
            <person name="Lin Z."/>
        </authorList>
    </citation>
    <scope>NUCLEOTIDE SEQUENCE [LARGE SCALE GENOMIC DNA]</scope>
    <source>
        <strain evidence="1 2">54-13</strain>
    </source>
</reference>
<dbReference type="EMBL" id="JBCLPP010000045">
    <property type="protein sequence ID" value="MEY8246398.1"/>
    <property type="molecule type" value="Genomic_DNA"/>
</dbReference>
<evidence type="ECO:0000313" key="2">
    <source>
        <dbReference type="Proteomes" id="UP001565200"/>
    </source>
</evidence>
<sequence>MVALLACMSFASCSQDELTEEGRPLPVGQYPLELVAGGLQAVATPAQTATRGTMDGDWDGVTSVTVWVNDKWGKKYNVEASGAKKTARLTPASPLGNDDKFFWWTSVTEQKIVMATNAGLYRDIYLPTEWTEKDFDQFDVIAARRTISFKEDKYLEFKHLMTKVVINLRETEYLKKAKDVKVQLMNMLDGGRLDFDSKQTYIDGTHTGGIISKDVNMTPYRLPAGAYEDVDFGNGQREKPFASYMALAIPRNIGDTNVLQIEVDGAKYILTTSAITSENSVNYIAGQATIFNVTVKESGLGVTVGNMINWGTNGATGSGEMELP</sequence>
<protein>
    <submittedName>
        <fullName evidence="1">Fimbrillin family protein</fullName>
    </submittedName>
</protein>
<organism evidence="1 2">
    <name type="scientific">Heminiphilus faecis</name>
    <dbReference type="NCBI Taxonomy" id="2601703"/>
    <lineage>
        <taxon>Bacteria</taxon>
        <taxon>Pseudomonadati</taxon>
        <taxon>Bacteroidota</taxon>
        <taxon>Bacteroidia</taxon>
        <taxon>Bacteroidales</taxon>
        <taxon>Muribaculaceae</taxon>
        <taxon>Heminiphilus</taxon>
    </lineage>
</organism>
<keyword evidence="2" id="KW-1185">Reference proteome</keyword>
<dbReference type="Pfam" id="PF13149">
    <property type="entry name" value="Mfa_like_1"/>
    <property type="match status" value="1"/>
</dbReference>
<accession>A0ABV4CYD1</accession>
<dbReference type="Gene3D" id="2.60.40.2630">
    <property type="match status" value="1"/>
</dbReference>
<dbReference type="InterPro" id="IPR025049">
    <property type="entry name" value="Mfa-like_1"/>
</dbReference>
<name>A0ABV4CYD1_9BACT</name>
<evidence type="ECO:0000313" key="1">
    <source>
        <dbReference type="EMBL" id="MEY8246398.1"/>
    </source>
</evidence>
<dbReference type="RefSeq" id="WP_369863838.1">
    <property type="nucleotide sequence ID" value="NZ_JBCLPP010000045.1"/>
</dbReference>
<comment type="caution">
    <text evidence="1">The sequence shown here is derived from an EMBL/GenBank/DDBJ whole genome shotgun (WGS) entry which is preliminary data.</text>
</comment>
<dbReference type="Proteomes" id="UP001565200">
    <property type="component" value="Unassembled WGS sequence"/>
</dbReference>